<feature type="domain" description="Cyclic nucleotide-binding" evidence="1">
    <location>
        <begin position="2"/>
        <end position="89"/>
    </location>
</feature>
<accession>A0A5C6TY76</accession>
<dbReference type="AlphaFoldDB" id="A0A5C6TY76"/>
<dbReference type="InterPro" id="IPR014710">
    <property type="entry name" value="RmlC-like_jellyroll"/>
</dbReference>
<evidence type="ECO:0000313" key="2">
    <source>
        <dbReference type="EMBL" id="TXC65562.1"/>
    </source>
</evidence>
<evidence type="ECO:0000259" key="1">
    <source>
        <dbReference type="Pfam" id="PF00027"/>
    </source>
</evidence>
<dbReference type="EMBL" id="VOPW01000001">
    <property type="protein sequence ID" value="TXC65562.1"/>
    <property type="molecule type" value="Genomic_DNA"/>
</dbReference>
<dbReference type="Pfam" id="PF00027">
    <property type="entry name" value="cNMP_binding"/>
    <property type="match status" value="1"/>
</dbReference>
<dbReference type="SUPFAM" id="SSF51206">
    <property type="entry name" value="cAMP-binding domain-like"/>
    <property type="match status" value="1"/>
</dbReference>
<evidence type="ECO:0000313" key="3">
    <source>
        <dbReference type="Proteomes" id="UP000321832"/>
    </source>
</evidence>
<dbReference type="CDD" id="cd00038">
    <property type="entry name" value="CAP_ED"/>
    <property type="match status" value="1"/>
</dbReference>
<comment type="caution">
    <text evidence="2">The sequence shown here is derived from an EMBL/GenBank/DDBJ whole genome shotgun (WGS) entry which is preliminary data.</text>
</comment>
<proteinExistence type="predicted"/>
<gene>
    <name evidence="2" type="ORF">FSC37_04005</name>
</gene>
<name>A0A5C6TY76_9BURK</name>
<dbReference type="InterPro" id="IPR018490">
    <property type="entry name" value="cNMP-bd_dom_sf"/>
</dbReference>
<keyword evidence="3" id="KW-1185">Reference proteome</keyword>
<reference evidence="2 3" key="1">
    <citation type="submission" date="2019-08" db="EMBL/GenBank/DDBJ databases">
        <authorList>
            <person name="Khan S.A."/>
            <person name="Jeon C.O."/>
            <person name="Jeong S.E."/>
        </authorList>
    </citation>
    <scope>NUCLEOTIDE SEQUENCE [LARGE SCALE GENOMIC DNA]</scope>
    <source>
        <strain evidence="3">IMCC1728</strain>
    </source>
</reference>
<sequence>MRELPAGSLLVSSREPARELCLIARGDAALGSAPADGSFHPERSVQGPSWLDASSARLGGMPAQDAVALSDVVLVSVPRSDLQALMLRHPELARRLVVTLAGGCIR</sequence>
<organism evidence="2 3">
    <name type="scientific">Piscinibacter aquaticus</name>
    <dbReference type="NCBI Taxonomy" id="392597"/>
    <lineage>
        <taxon>Bacteria</taxon>
        <taxon>Pseudomonadati</taxon>
        <taxon>Pseudomonadota</taxon>
        <taxon>Betaproteobacteria</taxon>
        <taxon>Burkholderiales</taxon>
        <taxon>Sphaerotilaceae</taxon>
        <taxon>Piscinibacter</taxon>
    </lineage>
</organism>
<dbReference type="Gene3D" id="2.60.120.10">
    <property type="entry name" value="Jelly Rolls"/>
    <property type="match status" value="1"/>
</dbReference>
<protein>
    <submittedName>
        <fullName evidence="2">Cyclic nucleotide-binding domain-containing protein</fullName>
    </submittedName>
</protein>
<dbReference type="InterPro" id="IPR000595">
    <property type="entry name" value="cNMP-bd_dom"/>
</dbReference>
<dbReference type="Proteomes" id="UP000321832">
    <property type="component" value="Unassembled WGS sequence"/>
</dbReference>